<feature type="compositionally biased region" description="Basic and acidic residues" evidence="3">
    <location>
        <begin position="469"/>
        <end position="482"/>
    </location>
</feature>
<dbReference type="Gene3D" id="2.120.10.80">
    <property type="entry name" value="Kelch-type beta propeller"/>
    <property type="match status" value="2"/>
</dbReference>
<dbReference type="InterPro" id="IPR015915">
    <property type="entry name" value="Kelch-typ_b-propeller"/>
</dbReference>
<feature type="region of interest" description="Disordered" evidence="3">
    <location>
        <begin position="1065"/>
        <end position="1098"/>
    </location>
</feature>
<feature type="compositionally biased region" description="Basic and acidic residues" evidence="3">
    <location>
        <begin position="1876"/>
        <end position="1886"/>
    </location>
</feature>
<proteinExistence type="predicted"/>
<feature type="compositionally biased region" description="Low complexity" evidence="3">
    <location>
        <begin position="1000"/>
        <end position="1012"/>
    </location>
</feature>
<feature type="region of interest" description="Disordered" evidence="3">
    <location>
        <begin position="645"/>
        <end position="701"/>
    </location>
</feature>
<keyword evidence="5" id="KW-1185">Reference proteome</keyword>
<reference evidence="4 5" key="1">
    <citation type="journal article" date="2021" name="MBio">
        <title>A New Model Trypanosomatid, Novymonas esmeraldas: Genomic Perception of Its 'Candidatus Pandoraea novymonadis' Endosymbiont.</title>
        <authorList>
            <person name="Zakharova A."/>
            <person name="Saura A."/>
            <person name="Butenko A."/>
            <person name="Podesvova L."/>
            <person name="Warmusova S."/>
            <person name="Kostygov A.Y."/>
            <person name="Nenarokova A."/>
            <person name="Lukes J."/>
            <person name="Opperdoes F.R."/>
            <person name="Yurchenko V."/>
        </authorList>
    </citation>
    <scope>NUCLEOTIDE SEQUENCE [LARGE SCALE GENOMIC DNA]</scope>
    <source>
        <strain evidence="4 5">E262AT.01</strain>
    </source>
</reference>
<feature type="region of interest" description="Disordered" evidence="3">
    <location>
        <begin position="976"/>
        <end position="1022"/>
    </location>
</feature>
<feature type="compositionally biased region" description="Low complexity" evidence="3">
    <location>
        <begin position="1807"/>
        <end position="1831"/>
    </location>
</feature>
<dbReference type="FunFam" id="2.120.10.80:FF:000211">
    <property type="entry name" value="attractin-like protein 1"/>
    <property type="match status" value="1"/>
</dbReference>
<protein>
    <submittedName>
        <fullName evidence="4">Galactose oxidase, central domain containing protein</fullName>
    </submittedName>
</protein>
<feature type="region of interest" description="Disordered" evidence="3">
    <location>
        <begin position="1215"/>
        <end position="1322"/>
    </location>
</feature>
<dbReference type="Proteomes" id="UP001430356">
    <property type="component" value="Unassembled WGS sequence"/>
</dbReference>
<feature type="compositionally biased region" description="Low complexity" evidence="3">
    <location>
        <begin position="652"/>
        <end position="661"/>
    </location>
</feature>
<feature type="compositionally biased region" description="Pro residues" evidence="3">
    <location>
        <begin position="1280"/>
        <end position="1298"/>
    </location>
</feature>
<feature type="compositionally biased region" description="Low complexity" evidence="3">
    <location>
        <begin position="101"/>
        <end position="112"/>
    </location>
</feature>
<feature type="region of interest" description="Disordered" evidence="3">
    <location>
        <begin position="166"/>
        <end position="203"/>
    </location>
</feature>
<evidence type="ECO:0000313" key="4">
    <source>
        <dbReference type="EMBL" id="KAK7200747.1"/>
    </source>
</evidence>
<feature type="compositionally biased region" description="Low complexity" evidence="3">
    <location>
        <begin position="1473"/>
        <end position="1487"/>
    </location>
</feature>
<accession>A0AAW0F2F7</accession>
<feature type="compositionally biased region" description="Low complexity" evidence="3">
    <location>
        <begin position="183"/>
        <end position="203"/>
    </location>
</feature>
<feature type="region of interest" description="Disordered" evidence="3">
    <location>
        <begin position="1162"/>
        <end position="1199"/>
    </location>
</feature>
<feature type="region of interest" description="Disordered" evidence="3">
    <location>
        <begin position="1807"/>
        <end position="1886"/>
    </location>
</feature>
<evidence type="ECO:0000256" key="2">
    <source>
        <dbReference type="ARBA" id="ARBA00022737"/>
    </source>
</evidence>
<feature type="region of interest" description="Disordered" evidence="3">
    <location>
        <begin position="1630"/>
        <end position="1690"/>
    </location>
</feature>
<dbReference type="SUPFAM" id="SSF117281">
    <property type="entry name" value="Kelch motif"/>
    <property type="match status" value="1"/>
</dbReference>
<keyword evidence="2" id="KW-0677">Repeat</keyword>
<keyword evidence="1" id="KW-0880">Kelch repeat</keyword>
<feature type="region of interest" description="Disordered" evidence="3">
    <location>
        <begin position="1717"/>
        <end position="1738"/>
    </location>
</feature>
<feature type="region of interest" description="Disordered" evidence="3">
    <location>
        <begin position="1404"/>
        <end position="1441"/>
    </location>
</feature>
<dbReference type="EMBL" id="JAECZO010000008">
    <property type="protein sequence ID" value="KAK7200747.1"/>
    <property type="molecule type" value="Genomic_DNA"/>
</dbReference>
<feature type="compositionally biased region" description="Basic and acidic residues" evidence="3">
    <location>
        <begin position="1490"/>
        <end position="1505"/>
    </location>
</feature>
<name>A0AAW0F2F7_9TRYP</name>
<sequence>MSSTAAAPAPQRGDSVQVELVDVDGHPITQHPIGVEELLRQDHHTLDLGSGIALRLEALNAEQDYSDDDDDDDDVSSTDGRVDDEDAAEFGAYRADRQGDGATSAAVPAPAVAAPPPGTRAAGDWYDVLGALRREQAEVERISAEVETARRRPGDGEGRLVTRHHKEGRTATTPLKRFSDVPGADGKSIAADADSKSAAPPGASRREVWASLAPAADSRPHNYQVLRYVSYMPALDYRRFRPTALAFHAAASYLNRNDRGLRLLVYGGVSVGARCVEQELYEFSVLTGNWRRLEGRQLVPAGHYGHTMTVVEPLDRLIVVGGIGPGGAAVSRETRQEWSTDPLRAPRYECLCPLVQRRAGKAAATTAATLRRTCGEGVAQLPPGAASAPAAAIGFVSLLFDMNLTDQTWRAIEPAAPFPLAFHTAVHFGKELFVFGGLTAELRVTGQLLAIHSETYAVRLVHSDDGAVRRSRRAEAGGRGDGDGDDNDNDNVSEAVAEVGPGPRFLHTAVRYGPFMIVYGGYDAHNEVCSDCWAFDMANERWERLRCRGAAPGRAAHECCVVGCRMLVTGGFESSLEDARGGGTPAATAMELNLVPTVGGEHVWRAEVRLHPPLPPLAFTRCVPCGDEHSFLLFGGLTKAVRRAGRSRSAGKRAASATRRAAPLDDEDKSDAEADEAAHGGAEDGRSPAPRGAAEPRGLWGRLTPFDDGLVLTFPEKRQRARRAGGEPVVNALGVEVDPAELPEHFQAFVRRQADFIKKKDAAAADTVRKVTLEEQEGMEPALYLTDAEIELLLHRSEECCLAFAERYKMDTLPSNVPDREERVHLVEECISESRQVRDVVRSMKGSAPGVTAVKSKTHRKRAGQKFEDYSAAKPFRRVVVMHLLDGINRHLARMHRLNKALRTVDWPEKGEFLAAVSDMQHAVHAVSRAIAGVLNKYIQGRVESLMKGTERHKEVMRLLTQVVEKNRHDKVWGVESAREEKRRAAAAGQQREAKRGASQRRASPPASAARGRAARSRSLGGGYHADESKAVVFLPEKEWQDMLRRAGGVERCADQLRRYCEAGVGSGGGGDAASTAAPLPPPLAVSNAPPPSQPPAPSAPLLTPFVVAPPVAAADAPAADVAGAARPRDIVVRHSNEVRRATAAAAEEVRRAAADLRRTLTDAAASPPSSRSPSSSDTTPAGSGAPAPVPPAAAAATAPAPQLLPTPAVTTAQAPAALPDPHGNQRSSTYSSSSHTSRSSSSSTSSSAPHAPAAAAAAPGPSLLLAHPTPPVSSAAAALPPPSTGFLPAPPPPPPLLPAAAAAPTQSTGKSDGAPEAVKTADAPAQALVERGHALHLSALRPLLVAKEALLRLKEKVGLVRVNDWAGDDLAGAPQDGKVEELHTRLVTLLTAVAQSITASFLSKAGARPPRARSVATALRPPPPAPAHTRPPRGAGGAGSRVVAIDRAAAAPKSLPASGAGEGRCSSSSRKGANGAAAAATGAAEVEAAESRRLRPLPRDHGEDGGDWLHAALARPIDGGAGGVPLVSHEALVRDVLLADAAPAPRAPSAGDAVSTGAAAVEVRSVYPTTRTVPNTDAAAVALYSAVAAPLSTGPWAPAPPLSYKSGPGADAMPLVTLGVVPRVLGLSSSPNLSIKEPGAATSTSQAPHQRQRSTIMDLTQLRHPSQRRGSAGASISGGSASTADCGDPVTRAPVTSITGGNFVVNAEYLTRAAPEVVPPPATAEERRDGGVGGAQNAWADVDDDYFYFGRPVEKRMAPAAGETSGPPYIVPRPGAGGVGVSPPVGTVVGSPRVTAELAVPPMRSACGPAPASAPPRTGSATARRSTSGRRASDHYLSATASQTLKASTARPAVVRKDGAKHSFYTPGELQLMQARERLRSRPSK</sequence>
<feature type="region of interest" description="Disordered" evidence="3">
    <location>
        <begin position="1453"/>
        <end position="1506"/>
    </location>
</feature>
<gene>
    <name evidence="4" type="ORF">NESM_000132900</name>
</gene>
<feature type="compositionally biased region" description="Acidic residues" evidence="3">
    <location>
        <begin position="64"/>
        <end position="88"/>
    </location>
</feature>
<feature type="compositionally biased region" description="Low complexity" evidence="3">
    <location>
        <begin position="1671"/>
        <end position="1685"/>
    </location>
</feature>
<evidence type="ECO:0000256" key="1">
    <source>
        <dbReference type="ARBA" id="ARBA00022441"/>
    </source>
</evidence>
<evidence type="ECO:0000256" key="3">
    <source>
        <dbReference type="SAM" id="MobiDB-lite"/>
    </source>
</evidence>
<dbReference type="PANTHER" id="PTHR46093:SF18">
    <property type="entry name" value="FIBRONECTIN TYPE-III DOMAIN-CONTAINING PROTEIN"/>
    <property type="match status" value="1"/>
</dbReference>
<comment type="caution">
    <text evidence="4">The sequence shown here is derived from an EMBL/GenBank/DDBJ whole genome shotgun (WGS) entry which is preliminary data.</text>
</comment>
<dbReference type="PANTHER" id="PTHR46093">
    <property type="entry name" value="ACYL-COA-BINDING DOMAIN-CONTAINING PROTEIN 5"/>
    <property type="match status" value="1"/>
</dbReference>
<feature type="compositionally biased region" description="Pro residues" evidence="3">
    <location>
        <begin position="1079"/>
        <end position="1098"/>
    </location>
</feature>
<feature type="compositionally biased region" description="Acidic residues" evidence="3">
    <location>
        <begin position="664"/>
        <end position="675"/>
    </location>
</feature>
<organism evidence="4 5">
    <name type="scientific">Novymonas esmeraldas</name>
    <dbReference type="NCBI Taxonomy" id="1808958"/>
    <lineage>
        <taxon>Eukaryota</taxon>
        <taxon>Discoba</taxon>
        <taxon>Euglenozoa</taxon>
        <taxon>Kinetoplastea</taxon>
        <taxon>Metakinetoplastina</taxon>
        <taxon>Trypanosomatida</taxon>
        <taxon>Trypanosomatidae</taxon>
        <taxon>Novymonas</taxon>
    </lineage>
</organism>
<feature type="compositionally biased region" description="Low complexity" evidence="3">
    <location>
        <begin position="1228"/>
        <end position="1279"/>
    </location>
</feature>
<feature type="compositionally biased region" description="Basic and acidic residues" evidence="3">
    <location>
        <begin position="676"/>
        <end position="686"/>
    </location>
</feature>
<feature type="compositionally biased region" description="Polar residues" evidence="3">
    <location>
        <begin position="1642"/>
        <end position="1659"/>
    </location>
</feature>
<evidence type="ECO:0000313" key="5">
    <source>
        <dbReference type="Proteomes" id="UP001430356"/>
    </source>
</evidence>
<feature type="region of interest" description="Disordered" evidence="3">
    <location>
        <begin position="469"/>
        <end position="496"/>
    </location>
</feature>
<feature type="region of interest" description="Disordered" evidence="3">
    <location>
        <begin position="63"/>
        <end position="120"/>
    </location>
</feature>